<dbReference type="InterPro" id="IPR036291">
    <property type="entry name" value="NAD(P)-bd_dom_sf"/>
</dbReference>
<organism evidence="1">
    <name type="scientific">marine metagenome</name>
    <dbReference type="NCBI Taxonomy" id="408172"/>
    <lineage>
        <taxon>unclassified sequences</taxon>
        <taxon>metagenomes</taxon>
        <taxon>ecological metagenomes</taxon>
    </lineage>
</organism>
<accession>A0A382PJH9</accession>
<dbReference type="EMBL" id="UINC01107545">
    <property type="protein sequence ID" value="SVC73007.1"/>
    <property type="molecule type" value="Genomic_DNA"/>
</dbReference>
<feature type="non-terminal residue" evidence="1">
    <location>
        <position position="1"/>
    </location>
</feature>
<dbReference type="InterPro" id="IPR002347">
    <property type="entry name" value="SDR_fam"/>
</dbReference>
<proteinExistence type="predicted"/>
<dbReference type="AlphaFoldDB" id="A0A382PJH9"/>
<gene>
    <name evidence="1" type="ORF">METZ01_LOCUS325861</name>
</gene>
<protein>
    <recommendedName>
        <fullName evidence="2">Oxidoreductase</fullName>
    </recommendedName>
</protein>
<name>A0A382PJH9_9ZZZZ</name>
<sequence>EFYKKMESGHIINICSSSANSSGWPGIDYDRLTYNVSKSSLKKFSNMLQSSKNNSVKVTTLEPAQINTKMLKHKSDKVIPLEPSYIVGVIHWILNQPESVVISSMEIQNDSRL</sequence>
<reference evidence="1" key="1">
    <citation type="submission" date="2018-05" db="EMBL/GenBank/DDBJ databases">
        <authorList>
            <person name="Lanie J.A."/>
            <person name="Ng W.-L."/>
            <person name="Kazmierczak K.M."/>
            <person name="Andrzejewski T.M."/>
            <person name="Davidsen T.M."/>
            <person name="Wayne K.J."/>
            <person name="Tettelin H."/>
            <person name="Glass J.I."/>
            <person name="Rusch D."/>
            <person name="Podicherti R."/>
            <person name="Tsui H.-C.T."/>
            <person name="Winkler M.E."/>
        </authorList>
    </citation>
    <scope>NUCLEOTIDE SEQUENCE</scope>
</reference>
<evidence type="ECO:0008006" key="2">
    <source>
        <dbReference type="Google" id="ProtNLM"/>
    </source>
</evidence>
<dbReference type="PRINTS" id="PR00081">
    <property type="entry name" value="GDHRDH"/>
</dbReference>
<evidence type="ECO:0000313" key="1">
    <source>
        <dbReference type="EMBL" id="SVC73007.1"/>
    </source>
</evidence>
<dbReference type="SUPFAM" id="SSF51735">
    <property type="entry name" value="NAD(P)-binding Rossmann-fold domains"/>
    <property type="match status" value="1"/>
</dbReference>
<dbReference type="Gene3D" id="3.40.50.720">
    <property type="entry name" value="NAD(P)-binding Rossmann-like Domain"/>
    <property type="match status" value="1"/>
</dbReference>